<proteinExistence type="predicted"/>
<organism evidence="1 2">
    <name type="scientific">Candidatus Thiomargarita nelsonii</name>
    <dbReference type="NCBI Taxonomy" id="1003181"/>
    <lineage>
        <taxon>Bacteria</taxon>
        <taxon>Pseudomonadati</taxon>
        <taxon>Pseudomonadota</taxon>
        <taxon>Gammaproteobacteria</taxon>
        <taxon>Thiotrichales</taxon>
        <taxon>Thiotrichaceae</taxon>
        <taxon>Thiomargarita</taxon>
    </lineage>
</organism>
<dbReference type="EMBL" id="LUTY01001305">
    <property type="protein sequence ID" value="OAD21905.1"/>
    <property type="molecule type" value="Genomic_DNA"/>
</dbReference>
<accession>A0A176S1L3</accession>
<protein>
    <recommendedName>
        <fullName evidence="3">Dockerin domain-containing protein</fullName>
    </recommendedName>
</protein>
<evidence type="ECO:0000313" key="1">
    <source>
        <dbReference type="EMBL" id="OAD21905.1"/>
    </source>
</evidence>
<gene>
    <name evidence="1" type="ORF">THIOM_002313</name>
</gene>
<dbReference type="AlphaFoldDB" id="A0A176S1L3"/>
<dbReference type="GO" id="GO:0000272">
    <property type="term" value="P:polysaccharide catabolic process"/>
    <property type="evidence" value="ECO:0007669"/>
    <property type="project" value="InterPro"/>
</dbReference>
<dbReference type="InterPro" id="IPR036439">
    <property type="entry name" value="Dockerin_dom_sf"/>
</dbReference>
<keyword evidence="2" id="KW-1185">Reference proteome</keyword>
<evidence type="ECO:0000313" key="2">
    <source>
        <dbReference type="Proteomes" id="UP000076962"/>
    </source>
</evidence>
<dbReference type="PATRIC" id="fig|1003181.4.peg.3002"/>
<comment type="caution">
    <text evidence="1">The sequence shown here is derived from an EMBL/GenBank/DDBJ whole genome shotgun (WGS) entry which is preliminary data.</text>
</comment>
<name>A0A176S1L3_9GAMM</name>
<sequence>MIKSMSQLKLRKTKAILIPGLIISGLAVQQGVIADEETVFYATSPNVVDNIPVPAEQQAVLEADDAPLITFSEFPVNTHITNQYSDQGIVFAGDNPFISTDGANPTSPVLSGTPRFEGAIEGHFVNPEKPEEGAIVESFTLDAGYFDAFGSTRIRWFDKDGNVLGQRTNTQFGIETFTISGGNIASWRTEIIEDEPAGYAVDNVTFQSVISSILFREKSGDDKDGTWGFFVDEIPGFDHVGFNYQGTVYESHPGYPTGTYVSEDGSESLLIPEQDAVQAVHSRATFEHDAQLPGQENSPVIDFVEIPIDSELADKMQEKVENMIAAGATFQFINFSSIDGIEATLSPAAQKGGSNTYTCIGMVEAAAELANHNGGQGFIKNFLESFTVSYPVVDEIVIGPITIPYIRIETRELPMLSPQLLFFVLQGSATREDIKGWFQGLFDPVDFIITDPLGRRLGYTEELGELLEIPGAFFSGNGKLEQFLILNPVPGKYQIQFFGLGEHVFGGMADQDTYQTINDDLADMETIESEYIVVVFAGAPGDVDGDADLDNDDRGLILGLLNTFPNSLDHPADINRDGIINDADLIWFDELVANQPEPQEGDLNSDSKVDENDFTHLLAAFGSCEGDNRYLAKANYDDSDMCITLVDYQAWHKLLNP</sequence>
<dbReference type="Gene3D" id="1.10.1330.10">
    <property type="entry name" value="Dockerin domain"/>
    <property type="match status" value="1"/>
</dbReference>
<evidence type="ECO:0008006" key="3">
    <source>
        <dbReference type="Google" id="ProtNLM"/>
    </source>
</evidence>
<dbReference type="Proteomes" id="UP000076962">
    <property type="component" value="Unassembled WGS sequence"/>
</dbReference>
<reference evidence="1 2" key="1">
    <citation type="submission" date="2016-05" db="EMBL/GenBank/DDBJ databases">
        <title>Single-cell genome of chain-forming Candidatus Thiomargarita nelsonii and comparison to other large sulfur-oxidizing bacteria.</title>
        <authorList>
            <person name="Winkel M."/>
            <person name="Salman V."/>
            <person name="Woyke T."/>
            <person name="Schulz-Vogt H."/>
            <person name="Richter M."/>
            <person name="Flood B."/>
            <person name="Bailey J."/>
            <person name="Amann R."/>
            <person name="Mussmann M."/>
        </authorList>
    </citation>
    <scope>NUCLEOTIDE SEQUENCE [LARGE SCALE GENOMIC DNA]</scope>
    <source>
        <strain evidence="1 2">THI036</strain>
    </source>
</reference>